<dbReference type="CDD" id="cd02440">
    <property type="entry name" value="AdoMet_MTases"/>
    <property type="match status" value="1"/>
</dbReference>
<accession>A0A7X9P3C7</accession>
<sequence>MNLEARSNELELLDQPLIPTPDLYQNLKELDFINTYLGGYQVVFEGIQKILQNSSKGQTLRILDIGSGGGDTLKAIYEEFRGEYKLELVGVDLKEDCIQYATENCRGLPIRFVQSDYRDYLTESTSFDIIVCSLFCHHLPSKALSELFSNIKKYASKGCIMNDLHRHFLAYYSIKWLTKVFSRSYLVKNDACLSVARSFSKKDIQDIMENAQITDYKLYWKWAFRWLLIF</sequence>
<evidence type="ECO:0000256" key="3">
    <source>
        <dbReference type="ARBA" id="ARBA00022691"/>
    </source>
</evidence>
<organism evidence="5 6">
    <name type="scientific">Flammeovirga aprica JL-4</name>
    <dbReference type="NCBI Taxonomy" id="694437"/>
    <lineage>
        <taxon>Bacteria</taxon>
        <taxon>Pseudomonadati</taxon>
        <taxon>Bacteroidota</taxon>
        <taxon>Cytophagia</taxon>
        <taxon>Cytophagales</taxon>
        <taxon>Flammeovirgaceae</taxon>
        <taxon>Flammeovirga</taxon>
    </lineage>
</organism>
<name>A0A7X9P3C7_9BACT</name>
<dbReference type="PANTHER" id="PTHR43464:SF19">
    <property type="entry name" value="UBIQUINONE BIOSYNTHESIS O-METHYLTRANSFERASE, MITOCHONDRIAL"/>
    <property type="match status" value="1"/>
</dbReference>
<dbReference type="GO" id="GO:0008168">
    <property type="term" value="F:methyltransferase activity"/>
    <property type="evidence" value="ECO:0007669"/>
    <property type="project" value="UniProtKB-KW"/>
</dbReference>
<dbReference type="Gene3D" id="3.40.50.150">
    <property type="entry name" value="Vaccinia Virus protein VP39"/>
    <property type="match status" value="1"/>
</dbReference>
<dbReference type="Proteomes" id="UP000576082">
    <property type="component" value="Unassembled WGS sequence"/>
</dbReference>
<keyword evidence="6" id="KW-1185">Reference proteome</keyword>
<evidence type="ECO:0000313" key="6">
    <source>
        <dbReference type="Proteomes" id="UP000576082"/>
    </source>
</evidence>
<dbReference type="InterPro" id="IPR029063">
    <property type="entry name" value="SAM-dependent_MTases_sf"/>
</dbReference>
<gene>
    <name evidence="5" type="ORF">HHU12_10780</name>
</gene>
<evidence type="ECO:0000313" key="5">
    <source>
        <dbReference type="EMBL" id="NME68443.1"/>
    </source>
</evidence>
<keyword evidence="1 5" id="KW-0489">Methyltransferase</keyword>
<dbReference type="InterPro" id="IPR041698">
    <property type="entry name" value="Methyltransf_25"/>
</dbReference>
<dbReference type="SUPFAM" id="SSF53335">
    <property type="entry name" value="S-adenosyl-L-methionine-dependent methyltransferases"/>
    <property type="match status" value="1"/>
</dbReference>
<evidence type="ECO:0000259" key="4">
    <source>
        <dbReference type="Pfam" id="PF13649"/>
    </source>
</evidence>
<evidence type="ECO:0000256" key="1">
    <source>
        <dbReference type="ARBA" id="ARBA00022603"/>
    </source>
</evidence>
<dbReference type="Pfam" id="PF13649">
    <property type="entry name" value="Methyltransf_25"/>
    <property type="match status" value="1"/>
</dbReference>
<protein>
    <submittedName>
        <fullName evidence="5">Methyltransferase domain-containing protein</fullName>
    </submittedName>
</protein>
<feature type="domain" description="Methyltransferase" evidence="4">
    <location>
        <begin position="62"/>
        <end position="154"/>
    </location>
</feature>
<dbReference type="AlphaFoldDB" id="A0A7X9P3C7"/>
<dbReference type="GO" id="GO:0032259">
    <property type="term" value="P:methylation"/>
    <property type="evidence" value="ECO:0007669"/>
    <property type="project" value="UniProtKB-KW"/>
</dbReference>
<comment type="caution">
    <text evidence="5">The sequence shown here is derived from an EMBL/GenBank/DDBJ whole genome shotgun (WGS) entry which is preliminary data.</text>
</comment>
<reference evidence="5 6" key="1">
    <citation type="submission" date="2020-04" db="EMBL/GenBank/DDBJ databases">
        <title>Flammeovirga sp. SR4, a novel species isolated from seawater.</title>
        <authorList>
            <person name="Wang X."/>
        </authorList>
    </citation>
    <scope>NUCLEOTIDE SEQUENCE [LARGE SCALE GENOMIC DNA]</scope>
    <source>
        <strain evidence="5 6">ATCC 23126</strain>
    </source>
</reference>
<dbReference type="EMBL" id="JABANE010000024">
    <property type="protein sequence ID" value="NME68443.1"/>
    <property type="molecule type" value="Genomic_DNA"/>
</dbReference>
<keyword evidence="2 5" id="KW-0808">Transferase</keyword>
<evidence type="ECO:0000256" key="2">
    <source>
        <dbReference type="ARBA" id="ARBA00022679"/>
    </source>
</evidence>
<dbReference type="PANTHER" id="PTHR43464">
    <property type="entry name" value="METHYLTRANSFERASE"/>
    <property type="match status" value="1"/>
</dbReference>
<keyword evidence="3" id="KW-0949">S-adenosyl-L-methionine</keyword>
<proteinExistence type="predicted"/>